<dbReference type="EMBL" id="KZ293431">
    <property type="protein sequence ID" value="PBK68882.1"/>
    <property type="molecule type" value="Genomic_DNA"/>
</dbReference>
<evidence type="ECO:0000313" key="2">
    <source>
        <dbReference type="EMBL" id="PBK68882.1"/>
    </source>
</evidence>
<dbReference type="PROSITE" id="PS00108">
    <property type="entry name" value="PROTEIN_KINASE_ST"/>
    <property type="match status" value="1"/>
</dbReference>
<organism evidence="2 3">
    <name type="scientific">Armillaria solidipes</name>
    <dbReference type="NCBI Taxonomy" id="1076256"/>
    <lineage>
        <taxon>Eukaryota</taxon>
        <taxon>Fungi</taxon>
        <taxon>Dikarya</taxon>
        <taxon>Basidiomycota</taxon>
        <taxon>Agaricomycotina</taxon>
        <taxon>Agaricomycetes</taxon>
        <taxon>Agaricomycetidae</taxon>
        <taxon>Agaricales</taxon>
        <taxon>Marasmiineae</taxon>
        <taxon>Physalacriaceae</taxon>
        <taxon>Armillaria</taxon>
    </lineage>
</organism>
<keyword evidence="2" id="KW-0808">Transferase</keyword>
<evidence type="ECO:0000259" key="1">
    <source>
        <dbReference type="PROSITE" id="PS50011"/>
    </source>
</evidence>
<dbReference type="Gene3D" id="1.10.510.10">
    <property type="entry name" value="Transferase(Phosphotransferase) domain 1"/>
    <property type="match status" value="1"/>
</dbReference>
<dbReference type="InterPro" id="IPR000719">
    <property type="entry name" value="Prot_kinase_dom"/>
</dbReference>
<dbReference type="InterPro" id="IPR051681">
    <property type="entry name" value="Ser/Thr_Kinases-Pseudokinases"/>
</dbReference>
<dbReference type="STRING" id="1076256.A0A2H3BPJ5"/>
<feature type="domain" description="Protein kinase" evidence="1">
    <location>
        <begin position="55"/>
        <end position="333"/>
    </location>
</feature>
<dbReference type="SUPFAM" id="SSF56112">
    <property type="entry name" value="Protein kinase-like (PK-like)"/>
    <property type="match status" value="1"/>
</dbReference>
<proteinExistence type="predicted"/>
<dbReference type="InterPro" id="IPR011009">
    <property type="entry name" value="Kinase-like_dom_sf"/>
</dbReference>
<dbReference type="PANTHER" id="PTHR44329:SF214">
    <property type="entry name" value="PROTEIN KINASE DOMAIN-CONTAINING PROTEIN"/>
    <property type="match status" value="1"/>
</dbReference>
<dbReference type="SMART" id="SM00220">
    <property type="entry name" value="S_TKc"/>
    <property type="match status" value="1"/>
</dbReference>
<dbReference type="InterPro" id="IPR001245">
    <property type="entry name" value="Ser-Thr/Tyr_kinase_cat_dom"/>
</dbReference>
<evidence type="ECO:0000313" key="3">
    <source>
        <dbReference type="Proteomes" id="UP000218334"/>
    </source>
</evidence>
<dbReference type="Proteomes" id="UP000218334">
    <property type="component" value="Unassembled WGS sequence"/>
</dbReference>
<dbReference type="AlphaFoldDB" id="A0A2H3BPJ5"/>
<dbReference type="GO" id="GO:0005524">
    <property type="term" value="F:ATP binding"/>
    <property type="evidence" value="ECO:0007669"/>
    <property type="project" value="InterPro"/>
</dbReference>
<dbReference type="PROSITE" id="PS50011">
    <property type="entry name" value="PROTEIN_KINASE_DOM"/>
    <property type="match status" value="1"/>
</dbReference>
<dbReference type="Pfam" id="PF07714">
    <property type="entry name" value="PK_Tyr_Ser-Thr"/>
    <property type="match status" value="1"/>
</dbReference>
<dbReference type="PANTHER" id="PTHR44329">
    <property type="entry name" value="SERINE/THREONINE-PROTEIN KINASE TNNI3K-RELATED"/>
    <property type="match status" value="1"/>
</dbReference>
<dbReference type="InterPro" id="IPR008271">
    <property type="entry name" value="Ser/Thr_kinase_AS"/>
</dbReference>
<reference evidence="3" key="1">
    <citation type="journal article" date="2017" name="Nat. Ecol. Evol.">
        <title>Genome expansion and lineage-specific genetic innovations in the forest pathogenic fungi Armillaria.</title>
        <authorList>
            <person name="Sipos G."/>
            <person name="Prasanna A.N."/>
            <person name="Walter M.C."/>
            <person name="O'Connor E."/>
            <person name="Balint B."/>
            <person name="Krizsan K."/>
            <person name="Kiss B."/>
            <person name="Hess J."/>
            <person name="Varga T."/>
            <person name="Slot J."/>
            <person name="Riley R."/>
            <person name="Boka B."/>
            <person name="Rigling D."/>
            <person name="Barry K."/>
            <person name="Lee J."/>
            <person name="Mihaltcheva S."/>
            <person name="LaButti K."/>
            <person name="Lipzen A."/>
            <person name="Waldron R."/>
            <person name="Moloney N.M."/>
            <person name="Sperisen C."/>
            <person name="Kredics L."/>
            <person name="Vagvoelgyi C."/>
            <person name="Patrignani A."/>
            <person name="Fitzpatrick D."/>
            <person name="Nagy I."/>
            <person name="Doyle S."/>
            <person name="Anderson J.B."/>
            <person name="Grigoriev I.V."/>
            <person name="Gueldener U."/>
            <person name="Muensterkoetter M."/>
            <person name="Nagy L.G."/>
        </authorList>
    </citation>
    <scope>NUCLEOTIDE SEQUENCE [LARGE SCALE GENOMIC DNA]</scope>
    <source>
        <strain evidence="3">28-4</strain>
    </source>
</reference>
<gene>
    <name evidence="2" type="ORF">ARMSODRAFT_957998</name>
</gene>
<name>A0A2H3BPJ5_9AGAR</name>
<dbReference type="GO" id="GO:0004674">
    <property type="term" value="F:protein serine/threonine kinase activity"/>
    <property type="evidence" value="ECO:0007669"/>
    <property type="project" value="TreeGrafter"/>
</dbReference>
<sequence>MGLVPPSAAKRVIDTLQWEADYASEVGNYRKNCISCLQELARVHAIVPTSCYLSSEVVTKVGDHPVGGSANCDIWTGRLELERQSVCLKVLRYFPGEGHRELLFKAYLKEVIVWRQLRHPRILPLLGVNEDIFSPCPCLISPWMRHGNIIDYMKKNSKAAYKRLDFIIEIADAIQWLHNLQPPVVHADIKGANILISDDRHCYLADFGLAFVVGSHNPRSSSSLQQGTIHWLAPEYLDASSHADAYITSRDIYAFGCTIVEIYTGKPPFSYLKHYSAIIHEVLVKRNLPPRPGRDIFPSDDLWSLVLQCLSYNSVERPEAIFLFQALQGMLQP</sequence>
<keyword evidence="2" id="KW-0418">Kinase</keyword>
<keyword evidence="3" id="KW-1185">Reference proteome</keyword>
<accession>A0A2H3BPJ5</accession>
<protein>
    <submittedName>
        <fullName evidence="2">Kinase-like protein</fullName>
    </submittedName>
</protein>